<gene>
    <name evidence="1" type="ORF">HCBG_06254</name>
</gene>
<dbReference type="STRING" id="447093.C0NSX4"/>
<dbReference type="EMBL" id="GG663371">
    <property type="protein sequence ID" value="EEH05135.1"/>
    <property type="molecule type" value="Genomic_DNA"/>
</dbReference>
<keyword evidence="2" id="KW-1185">Reference proteome</keyword>
<name>C0NSX4_AJECG</name>
<dbReference type="GeneID" id="69039270"/>
<sequence length="45" mass="4596">MKLGSDIGDIKAVGGGFIGTIPSSFVTKMANTTSGLRRLAPTSIE</sequence>
<dbReference type="AlphaFoldDB" id="C0NSX4"/>
<evidence type="ECO:0000313" key="1">
    <source>
        <dbReference type="EMBL" id="EEH05135.1"/>
    </source>
</evidence>
<reference evidence="1" key="1">
    <citation type="submission" date="2009-02" db="EMBL/GenBank/DDBJ databases">
        <title>The Genome Sequence of Ajellomyces capsulatus strain G186AR.</title>
        <authorList>
            <consortium name="The Broad Institute Genome Sequencing Platform"/>
            <person name="Champion M."/>
            <person name="Cuomo C."/>
            <person name="Ma L.-J."/>
            <person name="Henn M.R."/>
            <person name="Sil A."/>
            <person name="Goldman B."/>
            <person name="Young S.K."/>
            <person name="Kodira C.D."/>
            <person name="Zeng Q."/>
            <person name="Koehrsen M."/>
            <person name="Alvarado L."/>
            <person name="Berlin A."/>
            <person name="Borenstein D."/>
            <person name="Chen Z."/>
            <person name="Engels R."/>
            <person name="Freedman E."/>
            <person name="Gellesch M."/>
            <person name="Goldberg J."/>
            <person name="Griggs A."/>
            <person name="Gujja S."/>
            <person name="Heiman D."/>
            <person name="Hepburn T."/>
            <person name="Howarth C."/>
            <person name="Jen D."/>
            <person name="Larson L."/>
            <person name="Lewis B."/>
            <person name="Mehta T."/>
            <person name="Park D."/>
            <person name="Pearson M."/>
            <person name="Roberts A."/>
            <person name="Saif S."/>
            <person name="Shea T."/>
            <person name="Shenoy N."/>
            <person name="Sisk P."/>
            <person name="Stolte C."/>
            <person name="Sykes S."/>
            <person name="Walk T."/>
            <person name="White J."/>
            <person name="Yandava C."/>
            <person name="Klein B."/>
            <person name="McEwen J.G."/>
            <person name="Puccia R."/>
            <person name="Goldman G.H."/>
            <person name="Felipe M.S."/>
            <person name="Nino-Vega G."/>
            <person name="San-Blas G."/>
            <person name="Taylor J."/>
            <person name="Mendoza L."/>
            <person name="Galagan J."/>
            <person name="Nusbaum C."/>
            <person name="Birren B."/>
        </authorList>
    </citation>
    <scope>NUCLEOTIDE SEQUENCE</scope>
    <source>
        <strain evidence="1">G186AR</strain>
    </source>
</reference>
<dbReference type="InParanoid" id="C0NSX4"/>
<evidence type="ECO:0000313" key="2">
    <source>
        <dbReference type="Proteomes" id="UP000001631"/>
    </source>
</evidence>
<dbReference type="HOGENOM" id="CLU_3207483_0_0_1"/>
<dbReference type="RefSeq" id="XP_045285616.1">
    <property type="nucleotide sequence ID" value="XM_045433303.1"/>
</dbReference>
<accession>C0NSX4</accession>
<protein>
    <submittedName>
        <fullName evidence="1">Uncharacterized protein</fullName>
    </submittedName>
</protein>
<dbReference type="Proteomes" id="UP000001631">
    <property type="component" value="Unassembled WGS sequence"/>
</dbReference>
<organism evidence="1 2">
    <name type="scientific">Ajellomyces capsulatus (strain G186AR / H82 / ATCC MYA-2454 / RMSCC 2432)</name>
    <name type="common">Darling's disease fungus</name>
    <name type="synonym">Histoplasma capsulatum</name>
    <dbReference type="NCBI Taxonomy" id="447093"/>
    <lineage>
        <taxon>Eukaryota</taxon>
        <taxon>Fungi</taxon>
        <taxon>Dikarya</taxon>
        <taxon>Ascomycota</taxon>
        <taxon>Pezizomycotina</taxon>
        <taxon>Eurotiomycetes</taxon>
        <taxon>Eurotiomycetidae</taxon>
        <taxon>Onygenales</taxon>
        <taxon>Ajellomycetaceae</taxon>
        <taxon>Histoplasma</taxon>
    </lineage>
</organism>
<proteinExistence type="predicted"/>